<gene>
    <name evidence="2" type="ORF">DFH08DRAFT_713963</name>
</gene>
<organism evidence="2 3">
    <name type="scientific">Mycena albidolilacea</name>
    <dbReference type="NCBI Taxonomy" id="1033008"/>
    <lineage>
        <taxon>Eukaryota</taxon>
        <taxon>Fungi</taxon>
        <taxon>Dikarya</taxon>
        <taxon>Basidiomycota</taxon>
        <taxon>Agaricomycotina</taxon>
        <taxon>Agaricomycetes</taxon>
        <taxon>Agaricomycetidae</taxon>
        <taxon>Agaricales</taxon>
        <taxon>Marasmiineae</taxon>
        <taxon>Mycenaceae</taxon>
        <taxon>Mycena</taxon>
    </lineage>
</organism>
<evidence type="ECO:0000313" key="3">
    <source>
        <dbReference type="Proteomes" id="UP001218218"/>
    </source>
</evidence>
<protein>
    <submittedName>
        <fullName evidence="2">Uncharacterized protein</fullName>
    </submittedName>
</protein>
<dbReference type="Proteomes" id="UP001218218">
    <property type="component" value="Unassembled WGS sequence"/>
</dbReference>
<proteinExistence type="predicted"/>
<evidence type="ECO:0000256" key="1">
    <source>
        <dbReference type="SAM" id="MobiDB-lite"/>
    </source>
</evidence>
<feature type="compositionally biased region" description="Low complexity" evidence="1">
    <location>
        <begin position="187"/>
        <end position="215"/>
    </location>
</feature>
<evidence type="ECO:0000313" key="2">
    <source>
        <dbReference type="EMBL" id="KAJ7319141.1"/>
    </source>
</evidence>
<sequence>MTKSQAGHNGIGYRHIDTITVDAHPPYLARDEIRSGAKAQWVLTDLINMAKFLESHVPGDGNKYKLPVLRSLTDHLNDRIIVGGLKKLNRVKQKLADLLVIYKGVHYLKTRSGGTWDDDFGANVITQTEADVWESLVLSRLECTPFCSQSWPPYPFFERLDPAKPKGDNSYRPRIGVVGNDIIIPGAVPQSQQPSDAASTASQSQQPSDAANTAS</sequence>
<feature type="region of interest" description="Disordered" evidence="1">
    <location>
        <begin position="185"/>
        <end position="215"/>
    </location>
</feature>
<comment type="caution">
    <text evidence="2">The sequence shown here is derived from an EMBL/GenBank/DDBJ whole genome shotgun (WGS) entry which is preliminary data.</text>
</comment>
<accession>A0AAD6ZEU2</accession>
<reference evidence="2" key="1">
    <citation type="submission" date="2023-03" db="EMBL/GenBank/DDBJ databases">
        <title>Massive genome expansion in bonnet fungi (Mycena s.s.) driven by repeated elements and novel gene families across ecological guilds.</title>
        <authorList>
            <consortium name="Lawrence Berkeley National Laboratory"/>
            <person name="Harder C.B."/>
            <person name="Miyauchi S."/>
            <person name="Viragh M."/>
            <person name="Kuo A."/>
            <person name="Thoen E."/>
            <person name="Andreopoulos B."/>
            <person name="Lu D."/>
            <person name="Skrede I."/>
            <person name="Drula E."/>
            <person name="Henrissat B."/>
            <person name="Morin E."/>
            <person name="Kohler A."/>
            <person name="Barry K."/>
            <person name="LaButti K."/>
            <person name="Morin E."/>
            <person name="Salamov A."/>
            <person name="Lipzen A."/>
            <person name="Mereny Z."/>
            <person name="Hegedus B."/>
            <person name="Baldrian P."/>
            <person name="Stursova M."/>
            <person name="Weitz H."/>
            <person name="Taylor A."/>
            <person name="Grigoriev I.V."/>
            <person name="Nagy L.G."/>
            <person name="Martin F."/>
            <person name="Kauserud H."/>
        </authorList>
    </citation>
    <scope>NUCLEOTIDE SEQUENCE</scope>
    <source>
        <strain evidence="2">CBHHK002</strain>
    </source>
</reference>
<dbReference type="EMBL" id="JARIHO010000055">
    <property type="protein sequence ID" value="KAJ7319141.1"/>
    <property type="molecule type" value="Genomic_DNA"/>
</dbReference>
<name>A0AAD6ZEU2_9AGAR</name>
<keyword evidence="3" id="KW-1185">Reference proteome</keyword>
<dbReference type="AlphaFoldDB" id="A0AAD6ZEU2"/>